<keyword evidence="2" id="KW-1133">Transmembrane helix</keyword>
<evidence type="ECO:0000313" key="4">
    <source>
        <dbReference type="Proteomes" id="UP000800094"/>
    </source>
</evidence>
<feature type="region of interest" description="Disordered" evidence="1">
    <location>
        <begin position="18"/>
        <end position="66"/>
    </location>
</feature>
<evidence type="ECO:0000313" key="3">
    <source>
        <dbReference type="EMBL" id="KAF2246170.1"/>
    </source>
</evidence>
<accession>A0A6A6I9H1</accession>
<evidence type="ECO:0000256" key="1">
    <source>
        <dbReference type="SAM" id="MobiDB-lite"/>
    </source>
</evidence>
<dbReference type="Proteomes" id="UP000800094">
    <property type="component" value="Unassembled WGS sequence"/>
</dbReference>
<organism evidence="3 4">
    <name type="scientific">Trematosphaeria pertusa</name>
    <dbReference type="NCBI Taxonomy" id="390896"/>
    <lineage>
        <taxon>Eukaryota</taxon>
        <taxon>Fungi</taxon>
        <taxon>Dikarya</taxon>
        <taxon>Ascomycota</taxon>
        <taxon>Pezizomycotina</taxon>
        <taxon>Dothideomycetes</taxon>
        <taxon>Pleosporomycetidae</taxon>
        <taxon>Pleosporales</taxon>
        <taxon>Massarineae</taxon>
        <taxon>Trematosphaeriaceae</taxon>
        <taxon>Trematosphaeria</taxon>
    </lineage>
</organism>
<name>A0A6A6I9H1_9PLEO</name>
<feature type="compositionally biased region" description="Polar residues" evidence="1">
    <location>
        <begin position="31"/>
        <end position="66"/>
    </location>
</feature>
<gene>
    <name evidence="3" type="ORF">BU26DRAFT_63657</name>
</gene>
<keyword evidence="2" id="KW-0472">Membrane</keyword>
<dbReference type="EMBL" id="ML987199">
    <property type="protein sequence ID" value="KAF2246170.1"/>
    <property type="molecule type" value="Genomic_DNA"/>
</dbReference>
<dbReference type="GeneID" id="54589457"/>
<feature type="transmembrane region" description="Helical" evidence="2">
    <location>
        <begin position="72"/>
        <end position="96"/>
    </location>
</feature>
<keyword evidence="4" id="KW-1185">Reference proteome</keyword>
<reference evidence="3" key="1">
    <citation type="journal article" date="2020" name="Stud. Mycol.">
        <title>101 Dothideomycetes genomes: a test case for predicting lifestyles and emergence of pathogens.</title>
        <authorList>
            <person name="Haridas S."/>
            <person name="Albert R."/>
            <person name="Binder M."/>
            <person name="Bloem J."/>
            <person name="Labutti K."/>
            <person name="Salamov A."/>
            <person name="Andreopoulos B."/>
            <person name="Baker S."/>
            <person name="Barry K."/>
            <person name="Bills G."/>
            <person name="Bluhm B."/>
            <person name="Cannon C."/>
            <person name="Castanera R."/>
            <person name="Culley D."/>
            <person name="Daum C."/>
            <person name="Ezra D."/>
            <person name="Gonzalez J."/>
            <person name="Henrissat B."/>
            <person name="Kuo A."/>
            <person name="Liang C."/>
            <person name="Lipzen A."/>
            <person name="Lutzoni F."/>
            <person name="Magnuson J."/>
            <person name="Mondo S."/>
            <person name="Nolan M."/>
            <person name="Ohm R."/>
            <person name="Pangilinan J."/>
            <person name="Park H.-J."/>
            <person name="Ramirez L."/>
            <person name="Alfaro M."/>
            <person name="Sun H."/>
            <person name="Tritt A."/>
            <person name="Yoshinaga Y."/>
            <person name="Zwiers L.-H."/>
            <person name="Turgeon B."/>
            <person name="Goodwin S."/>
            <person name="Spatafora J."/>
            <person name="Crous P."/>
            <person name="Grigoriev I."/>
        </authorList>
    </citation>
    <scope>NUCLEOTIDE SEQUENCE</scope>
    <source>
        <strain evidence="3">CBS 122368</strain>
    </source>
</reference>
<dbReference type="RefSeq" id="XP_033681174.1">
    <property type="nucleotide sequence ID" value="XM_033836127.1"/>
</dbReference>
<protein>
    <submittedName>
        <fullName evidence="3">Uncharacterized protein</fullName>
    </submittedName>
</protein>
<evidence type="ECO:0000256" key="2">
    <source>
        <dbReference type="SAM" id="Phobius"/>
    </source>
</evidence>
<sequence>MGREKELRRARKAYPRCSIRATWPTGHATEPSPNQASHAPITPQNTRKCSAGQSRASPPSSWRSVGSRTSTFLLPCYVTLWPFVFLSIFRLHSTALVMATPKYFRDRWKCMFTGKFLRVCVEATAASTLLSFVSFRSFRGQEEQMK</sequence>
<keyword evidence="2" id="KW-0812">Transmembrane</keyword>
<feature type="transmembrane region" description="Helical" evidence="2">
    <location>
        <begin position="116"/>
        <end position="138"/>
    </location>
</feature>
<dbReference type="AlphaFoldDB" id="A0A6A6I9H1"/>
<proteinExistence type="predicted"/>